<name>A0A8F9TTL9_9BACT</name>
<reference evidence="1" key="1">
    <citation type="submission" date="2021-08" db="EMBL/GenBank/DDBJ databases">
        <title>Genome of a novel bacterium of the phylum Verrucomicrobia, Oleiharenicola sp. KSB-15.</title>
        <authorList>
            <person name="Chung J.-H."/>
            <person name="Ahn J.-H."/>
            <person name="Yoon Y."/>
            <person name="Kim D.-Y."/>
            <person name="An S.-H."/>
            <person name="Park I."/>
            <person name="Yeon J."/>
        </authorList>
    </citation>
    <scope>NUCLEOTIDE SEQUENCE</scope>
    <source>
        <strain evidence="1">KSB-15</strain>
    </source>
</reference>
<dbReference type="Proteomes" id="UP000825051">
    <property type="component" value="Chromosome"/>
</dbReference>
<organism evidence="1 2">
    <name type="scientific">Horticoccus luteus</name>
    <dbReference type="NCBI Taxonomy" id="2862869"/>
    <lineage>
        <taxon>Bacteria</taxon>
        <taxon>Pseudomonadati</taxon>
        <taxon>Verrucomicrobiota</taxon>
        <taxon>Opitutia</taxon>
        <taxon>Opitutales</taxon>
        <taxon>Opitutaceae</taxon>
        <taxon>Horticoccus</taxon>
    </lineage>
</organism>
<accession>A0A8F9TTL9</accession>
<protein>
    <submittedName>
        <fullName evidence="1">Uncharacterized protein</fullName>
    </submittedName>
</protein>
<evidence type="ECO:0000313" key="2">
    <source>
        <dbReference type="Proteomes" id="UP000825051"/>
    </source>
</evidence>
<dbReference type="AlphaFoldDB" id="A0A8F9TTL9"/>
<sequence length="93" mass="10516">MNVSAFLRVQHDRKDGERHYVVHTLDPTFAMEIAPDLAAADKVGQGVIKRVCLPNSWAGDYNKYAKLMTAAQDFFTRSFAEPADKTKPRRFDA</sequence>
<gene>
    <name evidence="1" type="ORF">K0B96_11290</name>
</gene>
<proteinExistence type="predicted"/>
<dbReference type="EMBL" id="CP080507">
    <property type="protein sequence ID" value="QYM77900.1"/>
    <property type="molecule type" value="Genomic_DNA"/>
</dbReference>
<keyword evidence="2" id="KW-1185">Reference proteome</keyword>
<dbReference type="KEGG" id="ole:K0B96_11290"/>
<dbReference type="RefSeq" id="WP_220161004.1">
    <property type="nucleotide sequence ID" value="NZ_CP080507.1"/>
</dbReference>
<evidence type="ECO:0000313" key="1">
    <source>
        <dbReference type="EMBL" id="QYM77900.1"/>
    </source>
</evidence>